<sequence length="1128" mass="119141">MKSQSPTAPDDSLAAESREGAVSALLRFPPLRRLWSAQFTSGIGDMLALLVLLLLAMQAAAVRGVAGDPVFGGEYRGMALVVASVLGLRLLSTLLFGAVLLGPVAALVNAGQGSTGKSGAGKGDAGKDGTGNENAGNENSGKENAAQGEAAPGDGGQAATGGQGRKKVLDRRWTMFGADVVRVLALIVAPLWIDWTPGSAFPVLLITVFVMGAAERLSTVTRDSTAPALLPAAPPESAAVRALPDHRDALRRLWLRSGFVALPLAAALLVVVTLISNLLGTGIDWFGAHQSALASYVAAGLFAAAASVVYFLELPDAAGPRPRSPLEGLRRPRTGTGTGTDKGRTGAVPLLVLAGAAIAGAIAAAVALAPLHAADLGGGPVAFGLLTLMLTGGTGAGIRLAPRTLPALSRRRLLALIIGLTGLALLAAGLVSDTATVIALTLLAGVCAGIAANTLHTLLDQETEDSRRSRTTEHLQAVVRLSLGVAAVLAPVVAALIGPHRVENGAFVFDHGGASFTLMLVGALLLPVGALLLGRTDDRQGVPLRRDLLEAFGGGRPAQSPAGSGFFLVLEGGDGAGKSTQVEALAEWIRGKGHEVVVTKEPGSTPVGKRLRSILLDVSSAGLSHRAEALLYAADRAEHVDTVVKPALERGAVVISDRYVDSSVAYQGAGRDLSPTEVARISRWATDGLVPHLTVLLDIAPDTARERFTEAPDRLESEPAEFHQRVRSGFLTLAAADPARYLVVDGGQEPEDVTTVVRHRLDQVLPLSEAEKKAQEEARKKAEEEARRRAEEEAARKAEEERKERERKEQLEKLRREEEERKRREAELERRREEARRAEEARKQAEEARRKAEEERARREAEQRAYEQEQERLRQRAAEEAKLRAEAEERRQERQRKAEEALLRAEEARRAAQAQTSHGTDDEPRASHSLRKDGAAGSATSSSPASSPESEGTVAPDAAVSPDGTEADTAQIPQVTPDALESAPDASSRAAAPDGTEADTTQIPQASPPASATPPASSPSGNNDETTVLPQVSGHDHEETTVLPQVSDADETTVLPQVTEGGGRGGRDGDAYADAEDRTRELPQVDEGGRPRPSWAEETPMDDAPTLADELLGPHEDADREEDRRRNR</sequence>
<dbReference type="CDD" id="cd01672">
    <property type="entry name" value="TMPK"/>
    <property type="match status" value="1"/>
</dbReference>
<feature type="binding site" evidence="10">
    <location>
        <begin position="572"/>
        <end position="579"/>
    </location>
    <ligand>
        <name>ATP</name>
        <dbReference type="ChEBI" id="CHEBI:30616"/>
    </ligand>
</feature>
<feature type="transmembrane region" description="Helical" evidence="12">
    <location>
        <begin position="413"/>
        <end position="431"/>
    </location>
</feature>
<dbReference type="PROSITE" id="PS01331">
    <property type="entry name" value="THYMIDYLATE_KINASE"/>
    <property type="match status" value="1"/>
</dbReference>
<evidence type="ECO:0000256" key="2">
    <source>
        <dbReference type="ARBA" id="ARBA00012980"/>
    </source>
</evidence>
<dbReference type="RefSeq" id="WP_344564212.1">
    <property type="nucleotide sequence ID" value="NZ_BAAARJ010000005.1"/>
</dbReference>
<evidence type="ECO:0000256" key="1">
    <source>
        <dbReference type="ARBA" id="ARBA00009776"/>
    </source>
</evidence>
<evidence type="ECO:0000256" key="8">
    <source>
        <dbReference type="ARBA" id="ARBA00022840"/>
    </source>
</evidence>
<proteinExistence type="inferred from homology"/>
<keyword evidence="12" id="KW-0472">Membrane</keyword>
<dbReference type="NCBIfam" id="TIGR00041">
    <property type="entry name" value="DTMP_kinase"/>
    <property type="match status" value="1"/>
</dbReference>
<comment type="catalytic activity">
    <reaction evidence="9 10">
        <text>dTMP + ATP = dTDP + ADP</text>
        <dbReference type="Rhea" id="RHEA:13517"/>
        <dbReference type="ChEBI" id="CHEBI:30616"/>
        <dbReference type="ChEBI" id="CHEBI:58369"/>
        <dbReference type="ChEBI" id="CHEBI:63528"/>
        <dbReference type="ChEBI" id="CHEBI:456216"/>
        <dbReference type="EC" id="2.7.4.9"/>
    </reaction>
</comment>
<dbReference type="InterPro" id="IPR027417">
    <property type="entry name" value="P-loop_NTPase"/>
</dbReference>
<feature type="transmembrane region" description="Helical" evidence="12">
    <location>
        <begin position="292"/>
        <end position="312"/>
    </location>
</feature>
<feature type="transmembrane region" description="Helical" evidence="12">
    <location>
        <begin position="199"/>
        <end position="217"/>
    </location>
</feature>
<evidence type="ECO:0000313" key="14">
    <source>
        <dbReference type="EMBL" id="GAA2606133.1"/>
    </source>
</evidence>
<feature type="transmembrane region" description="Helical" evidence="12">
    <location>
        <begin position="517"/>
        <end position="536"/>
    </location>
</feature>
<protein>
    <recommendedName>
        <fullName evidence="3 10">Thymidylate kinase</fullName>
        <ecNumber evidence="2 10">2.7.4.9</ecNumber>
    </recommendedName>
    <alternativeName>
        <fullName evidence="10">dTMP kinase</fullName>
    </alternativeName>
</protein>
<feature type="compositionally biased region" description="Gly residues" evidence="11">
    <location>
        <begin position="153"/>
        <end position="163"/>
    </location>
</feature>
<evidence type="ECO:0000256" key="11">
    <source>
        <dbReference type="SAM" id="MobiDB-lite"/>
    </source>
</evidence>
<feature type="transmembrane region" description="Helical" evidence="12">
    <location>
        <begin position="381"/>
        <end position="401"/>
    </location>
</feature>
<evidence type="ECO:0000313" key="15">
    <source>
        <dbReference type="Proteomes" id="UP001501447"/>
    </source>
</evidence>
<keyword evidence="4 10" id="KW-0808">Transferase</keyword>
<comment type="similarity">
    <text evidence="1 10">Belongs to the thymidylate kinase family.</text>
</comment>
<organism evidence="14 15">
    <name type="scientific">Streptomyces axinellae</name>
    <dbReference type="NCBI Taxonomy" id="552788"/>
    <lineage>
        <taxon>Bacteria</taxon>
        <taxon>Bacillati</taxon>
        <taxon>Actinomycetota</taxon>
        <taxon>Actinomycetes</taxon>
        <taxon>Kitasatosporales</taxon>
        <taxon>Streptomycetaceae</taxon>
        <taxon>Streptomyces</taxon>
    </lineage>
</organism>
<gene>
    <name evidence="10" type="primary">tmk</name>
    <name evidence="14" type="ORF">GCM10009863_19540</name>
</gene>
<feature type="compositionally biased region" description="Low complexity" evidence="11">
    <location>
        <begin position="1008"/>
        <end position="1020"/>
    </location>
</feature>
<evidence type="ECO:0000256" key="6">
    <source>
        <dbReference type="ARBA" id="ARBA00022741"/>
    </source>
</evidence>
<feature type="transmembrane region" description="Helical" evidence="12">
    <location>
        <begin position="477"/>
        <end position="497"/>
    </location>
</feature>
<dbReference type="Pfam" id="PF02223">
    <property type="entry name" value="Thymidylate_kin"/>
    <property type="match status" value="1"/>
</dbReference>
<dbReference type="EC" id="2.7.4.9" evidence="2 10"/>
<keyword evidence="15" id="KW-1185">Reference proteome</keyword>
<feature type="compositionally biased region" description="Basic and acidic residues" evidence="11">
    <location>
        <begin position="1112"/>
        <end position="1128"/>
    </location>
</feature>
<evidence type="ECO:0000259" key="13">
    <source>
        <dbReference type="Pfam" id="PF02223"/>
    </source>
</evidence>
<dbReference type="InterPro" id="IPR039430">
    <property type="entry name" value="Thymidylate_kin-like_dom"/>
</dbReference>
<feature type="transmembrane region" description="Helical" evidence="12">
    <location>
        <begin position="78"/>
        <end position="108"/>
    </location>
</feature>
<keyword evidence="7 10" id="KW-0418">Kinase</keyword>
<dbReference type="HAMAP" id="MF_00165">
    <property type="entry name" value="Thymidylate_kinase"/>
    <property type="match status" value="1"/>
</dbReference>
<keyword evidence="5 10" id="KW-0545">Nucleotide biosynthesis</keyword>
<evidence type="ECO:0000256" key="10">
    <source>
        <dbReference type="HAMAP-Rule" id="MF_00165"/>
    </source>
</evidence>
<evidence type="ECO:0000256" key="12">
    <source>
        <dbReference type="SAM" id="Phobius"/>
    </source>
</evidence>
<reference evidence="14 15" key="1">
    <citation type="journal article" date="2019" name="Int. J. Syst. Evol. Microbiol.">
        <title>The Global Catalogue of Microorganisms (GCM) 10K type strain sequencing project: providing services to taxonomists for standard genome sequencing and annotation.</title>
        <authorList>
            <consortium name="The Broad Institute Genomics Platform"/>
            <consortium name="The Broad Institute Genome Sequencing Center for Infectious Disease"/>
            <person name="Wu L."/>
            <person name="Ma J."/>
        </authorList>
    </citation>
    <scope>NUCLEOTIDE SEQUENCE [LARGE SCALE GENOMIC DNA]</scope>
    <source>
        <strain evidence="14 15">JCM 16373</strain>
    </source>
</reference>
<keyword evidence="12" id="KW-1133">Transmembrane helix</keyword>
<feature type="compositionally biased region" description="Polar residues" evidence="11">
    <location>
        <begin position="1021"/>
        <end position="1030"/>
    </location>
</feature>
<comment type="caution">
    <text evidence="14">The sequence shown here is derived from an EMBL/GenBank/DDBJ whole genome shotgun (WGS) entry which is preliminary data.</text>
</comment>
<evidence type="ECO:0000256" key="9">
    <source>
        <dbReference type="ARBA" id="ARBA00048743"/>
    </source>
</evidence>
<feature type="transmembrane region" description="Helical" evidence="12">
    <location>
        <begin position="350"/>
        <end position="369"/>
    </location>
</feature>
<feature type="compositionally biased region" description="Basic and acidic residues" evidence="11">
    <location>
        <begin position="1065"/>
        <end position="1090"/>
    </location>
</feature>
<feature type="compositionally biased region" description="Basic and acidic residues" evidence="11">
    <location>
        <begin position="919"/>
        <end position="934"/>
    </location>
</feature>
<name>A0ABN3PWY5_9ACTN</name>
<feature type="region of interest" description="Disordered" evidence="11">
    <location>
        <begin position="767"/>
        <end position="1128"/>
    </location>
</feature>
<feature type="compositionally biased region" description="Basic and acidic residues" evidence="11">
    <location>
        <begin position="769"/>
        <end position="910"/>
    </location>
</feature>
<feature type="domain" description="Thymidylate kinase-like" evidence="13">
    <location>
        <begin position="570"/>
        <end position="754"/>
    </location>
</feature>
<dbReference type="PANTHER" id="PTHR10344">
    <property type="entry name" value="THYMIDYLATE KINASE"/>
    <property type="match status" value="1"/>
</dbReference>
<feature type="compositionally biased region" description="Low complexity" evidence="11">
    <location>
        <begin position="982"/>
        <end position="994"/>
    </location>
</feature>
<feature type="region of interest" description="Disordered" evidence="11">
    <location>
        <begin position="319"/>
        <end position="342"/>
    </location>
</feature>
<dbReference type="InterPro" id="IPR036259">
    <property type="entry name" value="MFS_trans_sf"/>
</dbReference>
<dbReference type="Proteomes" id="UP001501447">
    <property type="component" value="Unassembled WGS sequence"/>
</dbReference>
<dbReference type="SUPFAM" id="SSF103473">
    <property type="entry name" value="MFS general substrate transporter"/>
    <property type="match status" value="1"/>
</dbReference>
<evidence type="ECO:0000256" key="4">
    <source>
        <dbReference type="ARBA" id="ARBA00022679"/>
    </source>
</evidence>
<dbReference type="EMBL" id="BAAARJ010000005">
    <property type="protein sequence ID" value="GAA2606133.1"/>
    <property type="molecule type" value="Genomic_DNA"/>
</dbReference>
<dbReference type="InterPro" id="IPR018094">
    <property type="entry name" value="Thymidylate_kinase"/>
</dbReference>
<dbReference type="InterPro" id="IPR018095">
    <property type="entry name" value="Thymidylate_kin_CS"/>
</dbReference>
<feature type="compositionally biased region" description="Gly residues" evidence="11">
    <location>
        <begin position="113"/>
        <end position="123"/>
    </location>
</feature>
<feature type="compositionally biased region" description="Low complexity" evidence="11">
    <location>
        <begin position="935"/>
        <end position="953"/>
    </location>
</feature>
<dbReference type="Gene3D" id="1.20.1250.20">
    <property type="entry name" value="MFS general substrate transporter like domains"/>
    <property type="match status" value="1"/>
</dbReference>
<feature type="transmembrane region" description="Helical" evidence="12">
    <location>
        <begin position="259"/>
        <end position="280"/>
    </location>
</feature>
<evidence type="ECO:0000256" key="5">
    <source>
        <dbReference type="ARBA" id="ARBA00022727"/>
    </source>
</evidence>
<dbReference type="Gene3D" id="3.40.50.300">
    <property type="entry name" value="P-loop containing nucleotide triphosphate hydrolases"/>
    <property type="match status" value="1"/>
</dbReference>
<dbReference type="PANTHER" id="PTHR10344:SF4">
    <property type="entry name" value="UMP-CMP KINASE 2, MITOCHONDRIAL"/>
    <property type="match status" value="1"/>
</dbReference>
<evidence type="ECO:0000256" key="7">
    <source>
        <dbReference type="ARBA" id="ARBA00022777"/>
    </source>
</evidence>
<keyword evidence="12" id="KW-0812">Transmembrane</keyword>
<evidence type="ECO:0000256" key="3">
    <source>
        <dbReference type="ARBA" id="ARBA00017144"/>
    </source>
</evidence>
<feature type="region of interest" description="Disordered" evidence="11">
    <location>
        <begin position="112"/>
        <end position="164"/>
    </location>
</feature>
<accession>A0ABN3PWY5</accession>
<dbReference type="SUPFAM" id="SSF52540">
    <property type="entry name" value="P-loop containing nucleoside triphosphate hydrolases"/>
    <property type="match status" value="1"/>
</dbReference>
<keyword evidence="8 10" id="KW-0067">ATP-binding</keyword>
<feature type="transmembrane region" description="Helical" evidence="12">
    <location>
        <begin position="437"/>
        <end position="456"/>
    </location>
</feature>
<comment type="function">
    <text evidence="10">Phosphorylation of dTMP to form dTDP in both de novo and salvage pathways of dTTP synthesis.</text>
</comment>
<keyword evidence="6 10" id="KW-0547">Nucleotide-binding</keyword>